<evidence type="ECO:0000256" key="2">
    <source>
        <dbReference type="PROSITE-ProRule" id="PRU00708"/>
    </source>
</evidence>
<dbReference type="InterPro" id="IPR051222">
    <property type="entry name" value="PPR/CCM1_RNA-binding"/>
</dbReference>
<dbReference type="Pfam" id="PF13812">
    <property type="entry name" value="PPR_3"/>
    <property type="match status" value="1"/>
</dbReference>
<dbReference type="Pfam" id="PF01535">
    <property type="entry name" value="PPR"/>
    <property type="match status" value="1"/>
</dbReference>
<feature type="repeat" description="PPR" evidence="2">
    <location>
        <begin position="237"/>
        <end position="271"/>
    </location>
</feature>
<name>A0AAD2FXR1_9STRA</name>
<gene>
    <name evidence="3" type="ORF">CYCCA115_LOCUS15025</name>
</gene>
<comment type="caution">
    <text evidence="3">The sequence shown here is derived from an EMBL/GenBank/DDBJ whole genome shotgun (WGS) entry which is preliminary data.</text>
</comment>
<dbReference type="PANTHER" id="PTHR47942:SF63">
    <property type="entry name" value="PENTATRICOPEPTIDE REPEAT-CONTAINING PROTEIN"/>
    <property type="match status" value="1"/>
</dbReference>
<keyword evidence="4" id="KW-1185">Reference proteome</keyword>
<evidence type="ECO:0000313" key="3">
    <source>
        <dbReference type="EMBL" id="CAJ1954433.1"/>
    </source>
</evidence>
<evidence type="ECO:0000313" key="4">
    <source>
        <dbReference type="Proteomes" id="UP001295423"/>
    </source>
</evidence>
<evidence type="ECO:0000256" key="1">
    <source>
        <dbReference type="ARBA" id="ARBA00022737"/>
    </source>
</evidence>
<evidence type="ECO:0008006" key="5">
    <source>
        <dbReference type="Google" id="ProtNLM"/>
    </source>
</evidence>
<organism evidence="3 4">
    <name type="scientific">Cylindrotheca closterium</name>
    <dbReference type="NCBI Taxonomy" id="2856"/>
    <lineage>
        <taxon>Eukaryota</taxon>
        <taxon>Sar</taxon>
        <taxon>Stramenopiles</taxon>
        <taxon>Ochrophyta</taxon>
        <taxon>Bacillariophyta</taxon>
        <taxon>Bacillariophyceae</taxon>
        <taxon>Bacillariophycidae</taxon>
        <taxon>Bacillariales</taxon>
        <taxon>Bacillariaceae</taxon>
        <taxon>Cylindrotheca</taxon>
    </lineage>
</organism>
<dbReference type="Proteomes" id="UP001295423">
    <property type="component" value="Unassembled WGS sequence"/>
</dbReference>
<dbReference type="PANTHER" id="PTHR47942">
    <property type="entry name" value="TETRATRICOPEPTIDE REPEAT (TPR)-LIKE SUPERFAMILY PROTEIN-RELATED"/>
    <property type="match status" value="1"/>
</dbReference>
<dbReference type="Gene3D" id="1.25.40.10">
    <property type="entry name" value="Tetratricopeptide repeat domain"/>
    <property type="match status" value="2"/>
</dbReference>
<proteinExistence type="predicted"/>
<protein>
    <recommendedName>
        <fullName evidence="5">Pentacotripeptide-repeat region of PRORP domain-containing protein</fullName>
    </recommendedName>
</protein>
<dbReference type="InterPro" id="IPR011990">
    <property type="entry name" value="TPR-like_helical_dom_sf"/>
</dbReference>
<accession>A0AAD2FXR1</accession>
<dbReference type="InterPro" id="IPR002885">
    <property type="entry name" value="PPR_rpt"/>
</dbReference>
<sequence length="424" mass="48297">MVNRQLSSSSKANTTLNKDQFTMSRLWKESTEKMLKQEIFPIGSLDSLRWQMAETMVLHWADPNEQGRGGGIQKCLELLDRLNAEVVYSCDHTDEEAKLTMDIYILHAVLKTWNRLFKGGKIRVLPSEMLQRIDGYTSRVPWLEPNIATYTMILDAASRCPDPKERIDFSESLLLRLIKEASASRDSRVRPTVVTFSTVINAYARSGNQEAAERAEKLLKLSQSMYEEHGWTDAEPNAVVYTSVVNAWARAGNPNRAQQILKEMYEDSMLNGKAQMRPNLWTFNTVLSAWSKSSEKNAVESMEKLLGTMKDLFEQGILETRPDTVSYNCLLHALARRRRSIPDAPVMAESLVSEMLQLSKEFEDRSIAPNEISYTALFKILNSTKSVDLSKRAEYWVKQMNSKVLGDGFVQDQLKQMGWKGTTK</sequence>
<dbReference type="PROSITE" id="PS51375">
    <property type="entry name" value="PPR"/>
    <property type="match status" value="1"/>
</dbReference>
<dbReference type="AlphaFoldDB" id="A0AAD2FXR1"/>
<keyword evidence="1" id="KW-0677">Repeat</keyword>
<dbReference type="EMBL" id="CAKOGP040001869">
    <property type="protein sequence ID" value="CAJ1954433.1"/>
    <property type="molecule type" value="Genomic_DNA"/>
</dbReference>
<reference evidence="3" key="1">
    <citation type="submission" date="2023-08" db="EMBL/GenBank/DDBJ databases">
        <authorList>
            <person name="Audoor S."/>
            <person name="Bilcke G."/>
        </authorList>
    </citation>
    <scope>NUCLEOTIDE SEQUENCE</scope>
</reference>